<sequence length="156" mass="17500">MMKTRLLLIGLFITTIILPAMAQESNLVGGGSVNLDSELAPSFSQDFVWYKFLIPLIIPIIIIFSLFIGTFFVLKLKKISSRPYLSLELAGLLLFFGIPNLVSSLGFLPILISQPEQIRPYIFEQIFVALWVPIVTLSVAGILLYRSSVLRKLIKK</sequence>
<feature type="transmembrane region" description="Helical" evidence="1">
    <location>
        <begin position="122"/>
        <end position="145"/>
    </location>
</feature>
<evidence type="ECO:0000256" key="1">
    <source>
        <dbReference type="SAM" id="Phobius"/>
    </source>
</evidence>
<proteinExistence type="predicted"/>
<dbReference type="EMBL" id="CP011070">
    <property type="protein sequence ID" value="AJW70337.1"/>
    <property type="molecule type" value="Genomic_DNA"/>
</dbReference>
<name>A0A0D5C1T2_9ARCH</name>
<dbReference type="HOGENOM" id="CLU_1682603_0_0_2"/>
<dbReference type="Proteomes" id="UP000032408">
    <property type="component" value="Chromosome"/>
</dbReference>
<keyword evidence="3" id="KW-1185">Reference proteome</keyword>
<dbReference type="AlphaFoldDB" id="A0A0D5C1T2"/>
<evidence type="ECO:0000313" key="3">
    <source>
        <dbReference type="Proteomes" id="UP000032408"/>
    </source>
</evidence>
<accession>A0A0D5C1T2</accession>
<keyword evidence="1" id="KW-0812">Transmembrane</keyword>
<protein>
    <submittedName>
        <fullName evidence="2">Uncharacterized protein</fullName>
    </submittedName>
</protein>
<dbReference type="KEGG" id="nin:NADRNF5_0641"/>
<keyword evidence="1" id="KW-0472">Membrane</keyword>
<reference evidence="2 3" key="2">
    <citation type="journal article" date="2016" name="ISME J.">
        <title>Physiological and genomic characterization of two novel marine thaumarchaeal strains indicates niche differentiation.</title>
        <authorList>
            <person name="Bayer B."/>
            <person name="Vojvoda J."/>
            <person name="Offre P."/>
            <person name="Alves R.J."/>
            <person name="Elisabeth N.H."/>
            <person name="Garcia J.A."/>
            <person name="Volland J.M."/>
            <person name="Srivastava A."/>
            <person name="Schleper C."/>
            <person name="Herndl G.J."/>
        </authorList>
    </citation>
    <scope>NUCLEOTIDE SEQUENCE [LARGE SCALE GENOMIC DNA]</scope>
    <source>
        <strain evidence="2 3">NF5</strain>
    </source>
</reference>
<reference evidence="3" key="1">
    <citation type="submission" date="2015-03" db="EMBL/GenBank/DDBJ databases">
        <title>Characterization of two novel Thaumarchaeota isolated from the Northern Adriatic Sea.</title>
        <authorList>
            <person name="Bayer B."/>
            <person name="Vojvoda J."/>
            <person name="Offre P."/>
            <person name="Srivastava A."/>
            <person name="Elisabeth N."/>
            <person name="Garcia J.A.L."/>
            <person name="Schleper C."/>
            <person name="Herndl G.J."/>
        </authorList>
    </citation>
    <scope>NUCLEOTIDE SEQUENCE [LARGE SCALE GENOMIC DNA]</scope>
    <source>
        <strain evidence="3">NF5</strain>
    </source>
</reference>
<evidence type="ECO:0000313" key="2">
    <source>
        <dbReference type="EMBL" id="AJW70337.1"/>
    </source>
</evidence>
<feature type="transmembrane region" description="Helical" evidence="1">
    <location>
        <begin position="86"/>
        <end position="110"/>
    </location>
</feature>
<gene>
    <name evidence="2" type="ORF">NADRNF5_0641</name>
</gene>
<keyword evidence="1" id="KW-1133">Transmembrane helix</keyword>
<feature type="transmembrane region" description="Helical" evidence="1">
    <location>
        <begin position="52"/>
        <end position="74"/>
    </location>
</feature>
<organism evidence="2 3">
    <name type="scientific">Nitrosopumilus adriaticus</name>
    <dbReference type="NCBI Taxonomy" id="1580092"/>
    <lineage>
        <taxon>Archaea</taxon>
        <taxon>Nitrososphaerota</taxon>
        <taxon>Nitrososphaeria</taxon>
        <taxon>Nitrosopumilales</taxon>
        <taxon>Nitrosopumilaceae</taxon>
        <taxon>Nitrosopumilus</taxon>
    </lineage>
</organism>
<dbReference type="STRING" id="1580092.NADRNF5_0641"/>